<dbReference type="Gene3D" id="1.20.1280.170">
    <property type="entry name" value="Exocyst complex component Exo70"/>
    <property type="match status" value="1"/>
</dbReference>
<evidence type="ECO:0000256" key="1">
    <source>
        <dbReference type="ARBA" id="ARBA00006756"/>
    </source>
</evidence>
<comment type="caution">
    <text evidence="6">The sequence shown here is derived from an EMBL/GenBank/DDBJ whole genome shotgun (WGS) entry which is preliminary data.</text>
</comment>
<organism evidence="6 7">
    <name type="scientific">Tetrabaena socialis</name>
    <dbReference type="NCBI Taxonomy" id="47790"/>
    <lineage>
        <taxon>Eukaryota</taxon>
        <taxon>Viridiplantae</taxon>
        <taxon>Chlorophyta</taxon>
        <taxon>core chlorophytes</taxon>
        <taxon>Chlorophyceae</taxon>
        <taxon>CS clade</taxon>
        <taxon>Chlamydomonadales</taxon>
        <taxon>Tetrabaenaceae</taxon>
        <taxon>Tetrabaena</taxon>
    </lineage>
</organism>
<keyword evidence="2 4" id="KW-0813">Transport</keyword>
<keyword evidence="3 4" id="KW-0268">Exocytosis</keyword>
<comment type="function">
    <text evidence="4">Component of the exocyst complex.</text>
</comment>
<name>A0A2J7ZHH0_9CHLO</name>
<dbReference type="PANTHER" id="PTHR12542">
    <property type="entry name" value="EXOCYST COMPLEX PROTEIN EXO70"/>
    <property type="match status" value="1"/>
</dbReference>
<evidence type="ECO:0000256" key="3">
    <source>
        <dbReference type="ARBA" id="ARBA00022483"/>
    </source>
</evidence>
<dbReference type="GO" id="GO:0000145">
    <property type="term" value="C:exocyst"/>
    <property type="evidence" value="ECO:0007669"/>
    <property type="project" value="InterPro"/>
</dbReference>
<dbReference type="InterPro" id="IPR046364">
    <property type="entry name" value="Exo70_C"/>
</dbReference>
<evidence type="ECO:0000256" key="2">
    <source>
        <dbReference type="ARBA" id="ARBA00022448"/>
    </source>
</evidence>
<keyword evidence="4" id="KW-0653">Protein transport</keyword>
<feature type="non-terminal residue" evidence="6">
    <location>
        <position position="334"/>
    </location>
</feature>
<evidence type="ECO:0000256" key="4">
    <source>
        <dbReference type="RuleBase" id="RU365026"/>
    </source>
</evidence>
<accession>A0A2J7ZHH0</accession>
<proteinExistence type="inferred from homology"/>
<comment type="similarity">
    <text evidence="1 4">Belongs to the EXO70 family.</text>
</comment>
<sequence>MLRARHVSCLDTYAQARSRALDMLLALVGLDPSCMPGGPGPGSGGLAAALQSAEQLQRLVGGWATQLRVLLVGAAAELALAQDLFADFEEGVGSRGGPGGAASDAASKLTMLDGTVHPICATTLSFLKRLFTHSNALTLLFAPNGGGPSSGDAADAAASAAAAASSAIMRMLMRLIEVGLSWYIEALEAKARSYKAAALGHLFLMNNVHYMVWTVEQAAAADKQLQRRAQAAAEAALAAAAAESEAGATRRAKRHAAAAAAAAAAEDGSDADAGAAAAAAAADLDAAAAAANGLGVLGLAWVERHKDIVEHYGAAYHEATWQPLIAVLEGVLVN</sequence>
<dbReference type="Proteomes" id="UP000236333">
    <property type="component" value="Unassembled WGS sequence"/>
</dbReference>
<evidence type="ECO:0000259" key="5">
    <source>
        <dbReference type="Pfam" id="PF03081"/>
    </source>
</evidence>
<dbReference type="EMBL" id="PGGS01002277">
    <property type="protein sequence ID" value="PNG99711.1"/>
    <property type="molecule type" value="Genomic_DNA"/>
</dbReference>
<protein>
    <recommendedName>
        <fullName evidence="4">Exocyst subunit Exo70 family protein</fullName>
    </recommendedName>
</protein>
<dbReference type="PANTHER" id="PTHR12542:SF41">
    <property type="entry name" value="EXOCYST COMPLEX COMPONENT 7"/>
    <property type="match status" value="1"/>
</dbReference>
<dbReference type="InterPro" id="IPR016159">
    <property type="entry name" value="Cullin_repeat-like_dom_sf"/>
</dbReference>
<feature type="domain" description="Exocyst complex subunit Exo70 C-terminal" evidence="5">
    <location>
        <begin position="79"/>
        <end position="222"/>
    </location>
</feature>
<dbReference type="OrthoDB" id="1922221at2759"/>
<dbReference type="AlphaFoldDB" id="A0A2J7ZHH0"/>
<gene>
    <name evidence="6" type="ORF">TSOC_014505</name>
</gene>
<reference evidence="6 7" key="1">
    <citation type="journal article" date="2017" name="Mol. Biol. Evol.">
        <title>The 4-celled Tetrabaena socialis nuclear genome reveals the essential components for genetic control of cell number at the origin of multicellularity in the volvocine lineage.</title>
        <authorList>
            <person name="Featherston J."/>
            <person name="Arakaki Y."/>
            <person name="Hanschen E.R."/>
            <person name="Ferris P.J."/>
            <person name="Michod R.E."/>
            <person name="Olson B.J.S.C."/>
            <person name="Nozaki H."/>
            <person name="Durand P.M."/>
        </authorList>
    </citation>
    <scope>NUCLEOTIDE SEQUENCE [LARGE SCALE GENOMIC DNA]</scope>
    <source>
        <strain evidence="6 7">NIES-571</strain>
    </source>
</reference>
<evidence type="ECO:0000313" key="7">
    <source>
        <dbReference type="Proteomes" id="UP000236333"/>
    </source>
</evidence>
<dbReference type="SUPFAM" id="SSF74788">
    <property type="entry name" value="Cullin repeat-like"/>
    <property type="match status" value="1"/>
</dbReference>
<evidence type="ECO:0000313" key="6">
    <source>
        <dbReference type="EMBL" id="PNG99711.1"/>
    </source>
</evidence>
<dbReference type="Pfam" id="PF03081">
    <property type="entry name" value="Exo70_C"/>
    <property type="match status" value="1"/>
</dbReference>
<keyword evidence="7" id="KW-1185">Reference proteome</keyword>
<dbReference type="GO" id="GO:0006887">
    <property type="term" value="P:exocytosis"/>
    <property type="evidence" value="ECO:0007669"/>
    <property type="project" value="UniProtKB-KW"/>
</dbReference>
<dbReference type="GO" id="GO:0005546">
    <property type="term" value="F:phosphatidylinositol-4,5-bisphosphate binding"/>
    <property type="evidence" value="ECO:0007669"/>
    <property type="project" value="InterPro"/>
</dbReference>
<dbReference type="GO" id="GO:0015031">
    <property type="term" value="P:protein transport"/>
    <property type="evidence" value="ECO:0007669"/>
    <property type="project" value="UniProtKB-KW"/>
</dbReference>
<dbReference type="InterPro" id="IPR004140">
    <property type="entry name" value="Exo70"/>
</dbReference>